<organism evidence="3 4">
    <name type="scientific">Saponaria officinalis</name>
    <name type="common">Common soapwort</name>
    <name type="synonym">Lychnis saponaria</name>
    <dbReference type="NCBI Taxonomy" id="3572"/>
    <lineage>
        <taxon>Eukaryota</taxon>
        <taxon>Viridiplantae</taxon>
        <taxon>Streptophyta</taxon>
        <taxon>Embryophyta</taxon>
        <taxon>Tracheophyta</taxon>
        <taxon>Spermatophyta</taxon>
        <taxon>Magnoliopsida</taxon>
        <taxon>eudicotyledons</taxon>
        <taxon>Gunneridae</taxon>
        <taxon>Pentapetalae</taxon>
        <taxon>Caryophyllales</taxon>
        <taxon>Caryophyllaceae</taxon>
        <taxon>Caryophylleae</taxon>
        <taxon>Saponaria</taxon>
    </lineage>
</organism>
<feature type="region of interest" description="Disordered" evidence="1">
    <location>
        <begin position="106"/>
        <end position="146"/>
    </location>
</feature>
<gene>
    <name evidence="3" type="ORF">RND81_09G040400</name>
</gene>
<evidence type="ECO:0000256" key="1">
    <source>
        <dbReference type="SAM" id="MobiDB-lite"/>
    </source>
</evidence>
<sequence>MALIYYVWNPVTSQLICLPELPLPEEELKDEDDEVMLPSPCVFTSSPDEDNCVLVLFFDGGLTFSCRPTTSRNCSWAKHHLELCGSSVSIQRAVVLDGVIYAQARLTQADDDDDDDDQDDQDDQDDDDDDDDEDDQDDDDQDDDDKGRRCYFVRMNVAHDCSDSNYSIILEPMTLELPGSEINFPTHGIGAHVVECCGEFYYITIRIWIDGVSKYMSIINVYVWKLDFSQMKWIKIESLKNRAFLLNNRSCTWCWAPAPSIEENFIYILGNSRIYSYNLQDDSYTIGSYPSLSSDRLILLLSSFWNFLHATRYINEDFQDDMRKSVARSLLPKLPTDMVQLISRRMNMFDCMNLGATCKTMYDANLIAEWRAYCSCPLFMVRKDNKGTYELLDPFENISHPISTFDDSPTNLSIFECCQDGWLVLRSNRDYLRFLNPFTRKKIDDCLFVFCPVQVLDFQQVLLLLISWLSEFLASKREWLCDEMEFNPDKDIPFYPNGISSPRYHKNALYFIVTNGCLGVLKINQGKLTWHVYKKLASVFIGDMGSWVRVFKFDTLDKCWLELDTLGDYVIRASCFSVKSKKSEMKNRIYLPRYMDNEIVFYSLDTKMYHTASNTKSMYNFYGMKAQSSCCWVY</sequence>
<reference evidence="3" key="1">
    <citation type="submission" date="2024-03" db="EMBL/GenBank/DDBJ databases">
        <title>WGS assembly of Saponaria officinalis var. Norfolk2.</title>
        <authorList>
            <person name="Jenkins J."/>
            <person name="Shu S."/>
            <person name="Grimwood J."/>
            <person name="Barry K."/>
            <person name="Goodstein D."/>
            <person name="Schmutz J."/>
            <person name="Leebens-Mack J."/>
            <person name="Osbourn A."/>
        </authorList>
    </citation>
    <scope>NUCLEOTIDE SEQUENCE [LARGE SCALE GENOMIC DNA]</scope>
    <source>
        <strain evidence="3">JIC</strain>
    </source>
</reference>
<comment type="caution">
    <text evidence="3">The sequence shown here is derived from an EMBL/GenBank/DDBJ whole genome shotgun (WGS) entry which is preliminary data.</text>
</comment>
<keyword evidence="4" id="KW-1185">Reference proteome</keyword>
<evidence type="ECO:0000259" key="2">
    <source>
        <dbReference type="Pfam" id="PF03478"/>
    </source>
</evidence>
<dbReference type="PANTHER" id="PTHR33127">
    <property type="entry name" value="TRANSMEMBRANE PROTEIN"/>
    <property type="match status" value="1"/>
</dbReference>
<name>A0AAW1IGG1_SAPOF</name>
<dbReference type="Proteomes" id="UP001443914">
    <property type="component" value="Unassembled WGS sequence"/>
</dbReference>
<dbReference type="EMBL" id="JBDFQZ010000009">
    <property type="protein sequence ID" value="KAK9689169.1"/>
    <property type="molecule type" value="Genomic_DNA"/>
</dbReference>
<accession>A0AAW1IGG1</accession>
<feature type="domain" description="KIB1-4 beta-propeller" evidence="2">
    <location>
        <begin position="5"/>
        <end position="276"/>
    </location>
</feature>
<evidence type="ECO:0000313" key="3">
    <source>
        <dbReference type="EMBL" id="KAK9689169.1"/>
    </source>
</evidence>
<dbReference type="AlphaFoldDB" id="A0AAW1IGG1"/>
<feature type="compositionally biased region" description="Acidic residues" evidence="1">
    <location>
        <begin position="109"/>
        <end position="144"/>
    </location>
</feature>
<protein>
    <recommendedName>
        <fullName evidence="2">KIB1-4 beta-propeller domain-containing protein</fullName>
    </recommendedName>
</protein>
<dbReference type="PANTHER" id="PTHR33127:SF69">
    <property type="entry name" value="OS09G0340800 PROTEIN"/>
    <property type="match status" value="1"/>
</dbReference>
<dbReference type="InterPro" id="IPR005174">
    <property type="entry name" value="KIB1-4_b-propeller"/>
</dbReference>
<evidence type="ECO:0000313" key="4">
    <source>
        <dbReference type="Proteomes" id="UP001443914"/>
    </source>
</evidence>
<proteinExistence type="predicted"/>
<dbReference type="Pfam" id="PF03478">
    <property type="entry name" value="Beta-prop_KIB1-4"/>
    <property type="match status" value="1"/>
</dbReference>